<evidence type="ECO:0000313" key="2">
    <source>
        <dbReference type="Proteomes" id="UP000198844"/>
    </source>
</evidence>
<dbReference type="AlphaFoldDB" id="A0A1I7ER44"/>
<accession>A0A1I7ER44</accession>
<proteinExistence type="predicted"/>
<dbReference type="EMBL" id="FPBH01000054">
    <property type="protein sequence ID" value="SFU26401.1"/>
    <property type="molecule type" value="Genomic_DNA"/>
</dbReference>
<protein>
    <submittedName>
        <fullName evidence="1">Uncharacterized protein</fullName>
    </submittedName>
</protein>
<organism evidence="1 2">
    <name type="scientific">Paraburkholderia aspalathi</name>
    <dbReference type="NCBI Taxonomy" id="1324617"/>
    <lineage>
        <taxon>Bacteria</taxon>
        <taxon>Pseudomonadati</taxon>
        <taxon>Pseudomonadota</taxon>
        <taxon>Betaproteobacteria</taxon>
        <taxon>Burkholderiales</taxon>
        <taxon>Burkholderiaceae</taxon>
        <taxon>Paraburkholderia</taxon>
    </lineage>
</organism>
<dbReference type="Proteomes" id="UP000198844">
    <property type="component" value="Unassembled WGS sequence"/>
</dbReference>
<name>A0A1I7ER44_9BURK</name>
<sequence length="42" mass="4688">MGERSHGSAIARVRHAHVAAIMETGRLSRPVAYVSQRTQRLM</sequence>
<reference evidence="1 2" key="1">
    <citation type="submission" date="2016-10" db="EMBL/GenBank/DDBJ databases">
        <authorList>
            <person name="de Groot N.N."/>
        </authorList>
    </citation>
    <scope>NUCLEOTIDE SEQUENCE [LARGE SCALE GENOMIC DNA]</scope>
    <source>
        <strain evidence="1 2">LMG 27731</strain>
    </source>
</reference>
<evidence type="ECO:0000313" key="1">
    <source>
        <dbReference type="EMBL" id="SFU26401.1"/>
    </source>
</evidence>
<gene>
    <name evidence="1" type="ORF">SAMN05192563_105410</name>
</gene>